<keyword evidence="4" id="KW-0804">Transcription</keyword>
<evidence type="ECO:0000256" key="3">
    <source>
        <dbReference type="ARBA" id="ARBA00023125"/>
    </source>
</evidence>
<accession>A0A9Q4A9P2</accession>
<dbReference type="FunFam" id="1.10.10.10:FF:000001">
    <property type="entry name" value="LysR family transcriptional regulator"/>
    <property type="match status" value="1"/>
</dbReference>
<evidence type="ECO:0000256" key="4">
    <source>
        <dbReference type="ARBA" id="ARBA00023163"/>
    </source>
</evidence>
<dbReference type="PANTHER" id="PTHR30537:SF1">
    <property type="entry name" value="HTH-TYPE TRANSCRIPTIONAL REGULATOR PGRR"/>
    <property type="match status" value="1"/>
</dbReference>
<dbReference type="CDD" id="cd08474">
    <property type="entry name" value="PBP2_CrgA_like_5"/>
    <property type="match status" value="1"/>
</dbReference>
<dbReference type="InterPro" id="IPR036388">
    <property type="entry name" value="WH-like_DNA-bd_sf"/>
</dbReference>
<evidence type="ECO:0000313" key="6">
    <source>
        <dbReference type="EMBL" id="MCF5632787.1"/>
    </source>
</evidence>
<dbReference type="Gene3D" id="3.40.190.290">
    <property type="match status" value="1"/>
</dbReference>
<name>A0A9Q4A9P2_PSESX</name>
<dbReference type="InterPro" id="IPR000847">
    <property type="entry name" value="LysR_HTH_N"/>
</dbReference>
<feature type="domain" description="HTH lysR-type" evidence="5">
    <location>
        <begin position="4"/>
        <end position="61"/>
    </location>
</feature>
<dbReference type="SUPFAM" id="SSF46785">
    <property type="entry name" value="Winged helix' DNA-binding domain"/>
    <property type="match status" value="1"/>
</dbReference>
<organism evidence="6 7">
    <name type="scientific">Pseudomonas syringae</name>
    <dbReference type="NCBI Taxonomy" id="317"/>
    <lineage>
        <taxon>Bacteria</taxon>
        <taxon>Pseudomonadati</taxon>
        <taxon>Pseudomonadota</taxon>
        <taxon>Gammaproteobacteria</taxon>
        <taxon>Pseudomonadales</taxon>
        <taxon>Pseudomonadaceae</taxon>
        <taxon>Pseudomonas</taxon>
    </lineage>
</organism>
<evidence type="ECO:0000256" key="2">
    <source>
        <dbReference type="ARBA" id="ARBA00023015"/>
    </source>
</evidence>
<dbReference type="InterPro" id="IPR058163">
    <property type="entry name" value="LysR-type_TF_proteobact-type"/>
</dbReference>
<comment type="similarity">
    <text evidence="1">Belongs to the LysR transcriptional regulatory family.</text>
</comment>
<dbReference type="InterPro" id="IPR005119">
    <property type="entry name" value="LysR_subst-bd"/>
</dbReference>
<dbReference type="PROSITE" id="PS50931">
    <property type="entry name" value="HTH_LYSR"/>
    <property type="match status" value="1"/>
</dbReference>
<dbReference type="InterPro" id="IPR036390">
    <property type="entry name" value="WH_DNA-bd_sf"/>
</dbReference>
<dbReference type="GO" id="GO:0043565">
    <property type="term" value="F:sequence-specific DNA binding"/>
    <property type="evidence" value="ECO:0007669"/>
    <property type="project" value="TreeGrafter"/>
</dbReference>
<dbReference type="SUPFAM" id="SSF53850">
    <property type="entry name" value="Periplasmic binding protein-like II"/>
    <property type="match status" value="1"/>
</dbReference>
<evidence type="ECO:0000259" key="5">
    <source>
        <dbReference type="PROSITE" id="PS50931"/>
    </source>
</evidence>
<comment type="caution">
    <text evidence="6">The sequence shown here is derived from an EMBL/GenBank/DDBJ whole genome shotgun (WGS) entry which is preliminary data.</text>
</comment>
<gene>
    <name evidence="6" type="ORF">GIV53_26660</name>
</gene>
<dbReference type="Proteomes" id="UP000814010">
    <property type="component" value="Unassembled WGS sequence"/>
</dbReference>
<proteinExistence type="inferred from homology"/>
<dbReference type="Pfam" id="PF00126">
    <property type="entry name" value="HTH_1"/>
    <property type="match status" value="1"/>
</dbReference>
<dbReference type="EMBL" id="WKAE01000584">
    <property type="protein sequence ID" value="MCF5632787.1"/>
    <property type="molecule type" value="Genomic_DNA"/>
</dbReference>
<dbReference type="Gene3D" id="1.10.10.10">
    <property type="entry name" value="Winged helix-like DNA-binding domain superfamily/Winged helix DNA-binding domain"/>
    <property type="match status" value="1"/>
</dbReference>
<keyword evidence="3" id="KW-0238">DNA-binding</keyword>
<keyword evidence="2" id="KW-0805">Transcription regulation</keyword>
<dbReference type="PRINTS" id="PR00039">
    <property type="entry name" value="HTHLYSR"/>
</dbReference>
<dbReference type="GO" id="GO:0003700">
    <property type="term" value="F:DNA-binding transcription factor activity"/>
    <property type="evidence" value="ECO:0007669"/>
    <property type="project" value="InterPro"/>
</dbReference>
<sequence>MSTPKLNDLHAFLLVAREQSFTKAATKLGVTPSALSHTMRALEERMGLRLLARTTRNVAPTEAGERLMRSIGPLLDQIAAEVEVLGELRDKPSGTIRITCSDDAADGIIRPMLAGFLAQYPDIQIEICIDYGFTNIVSERFDAGIRLGESISKDMIAVRLGPDWRLSVVGSPAYFEKHPLPLQPQDLTQHTCINIRHSPNGSCYAWEFEKDSRKLNIRVNGQFTSNSMIHVLNAALDGVGLAYVPDSMAQPHIASGRLQEVLVDWSPYFEGFHLYYPNRRQASPAFSAFVEAVRYRGSPPAA</sequence>
<dbReference type="GO" id="GO:0006351">
    <property type="term" value="P:DNA-templated transcription"/>
    <property type="evidence" value="ECO:0007669"/>
    <property type="project" value="TreeGrafter"/>
</dbReference>
<evidence type="ECO:0000313" key="7">
    <source>
        <dbReference type="Proteomes" id="UP000814010"/>
    </source>
</evidence>
<protein>
    <submittedName>
        <fullName evidence="6">LysR family transcriptional regulator</fullName>
    </submittedName>
</protein>
<dbReference type="RefSeq" id="WP_236423662.1">
    <property type="nucleotide sequence ID" value="NZ_CAWQUS010000123.1"/>
</dbReference>
<evidence type="ECO:0000256" key="1">
    <source>
        <dbReference type="ARBA" id="ARBA00009437"/>
    </source>
</evidence>
<dbReference type="AlphaFoldDB" id="A0A9Q4A9P2"/>
<reference evidence="6" key="1">
    <citation type="submission" date="2019-11" db="EMBL/GenBank/DDBJ databases">
        <title>Epiphytic Pseudomonas syringae from cherry orchards.</title>
        <authorList>
            <person name="Hulin M.T."/>
        </authorList>
    </citation>
    <scope>NUCLEOTIDE SEQUENCE</scope>
    <source>
        <strain evidence="6">PA-2-5E</strain>
    </source>
</reference>
<dbReference type="Pfam" id="PF03466">
    <property type="entry name" value="LysR_substrate"/>
    <property type="match status" value="1"/>
</dbReference>
<dbReference type="FunFam" id="3.40.190.290:FF:000012">
    <property type="entry name" value="Transcriptional regulator, LysR family"/>
    <property type="match status" value="1"/>
</dbReference>
<dbReference type="PANTHER" id="PTHR30537">
    <property type="entry name" value="HTH-TYPE TRANSCRIPTIONAL REGULATOR"/>
    <property type="match status" value="1"/>
</dbReference>